<evidence type="ECO:0000256" key="5">
    <source>
        <dbReference type="SAM" id="SignalP"/>
    </source>
</evidence>
<name>A0A8C5LF25_JACJA</name>
<dbReference type="FunFam" id="1.10.287.2250:FF:000003">
    <property type="entry name" value="Cathepsin L"/>
    <property type="match status" value="1"/>
</dbReference>
<proteinExistence type="inferred from homology"/>
<dbReference type="SMART" id="SM00848">
    <property type="entry name" value="Inhibitor_I29"/>
    <property type="match status" value="1"/>
</dbReference>
<dbReference type="InterPro" id="IPR039417">
    <property type="entry name" value="Peptidase_C1A_papain-like"/>
</dbReference>
<dbReference type="AlphaFoldDB" id="A0A8C5LF25"/>
<evidence type="ECO:0000259" key="7">
    <source>
        <dbReference type="SMART" id="SM00848"/>
    </source>
</evidence>
<evidence type="ECO:0000313" key="9">
    <source>
        <dbReference type="Proteomes" id="UP000694385"/>
    </source>
</evidence>
<dbReference type="PANTHER" id="PTHR12411">
    <property type="entry name" value="CYSTEINE PROTEASE FAMILY C1-RELATED"/>
    <property type="match status" value="1"/>
</dbReference>
<dbReference type="InterPro" id="IPR013128">
    <property type="entry name" value="Peptidase_C1A"/>
</dbReference>
<feature type="chain" id="PRO_5034784545" evidence="5">
    <location>
        <begin position="17"/>
        <end position="332"/>
    </location>
</feature>
<dbReference type="InterPro" id="IPR025660">
    <property type="entry name" value="Pept_his_AS"/>
</dbReference>
<evidence type="ECO:0000256" key="4">
    <source>
        <dbReference type="ARBA" id="ARBA00061596"/>
    </source>
</evidence>
<reference evidence="8" key="1">
    <citation type="submission" date="2025-08" db="UniProtKB">
        <authorList>
            <consortium name="Ensembl"/>
        </authorList>
    </citation>
    <scope>IDENTIFICATION</scope>
</reference>
<dbReference type="SMART" id="SM00645">
    <property type="entry name" value="Pept_C1"/>
    <property type="match status" value="1"/>
</dbReference>
<dbReference type="OrthoDB" id="10253408at2759"/>
<evidence type="ECO:0000256" key="2">
    <source>
        <dbReference type="ARBA" id="ARBA00023145"/>
    </source>
</evidence>
<dbReference type="FunFam" id="3.90.70.10:FF:000332">
    <property type="entry name" value="Cathepsin L1"/>
    <property type="match status" value="1"/>
</dbReference>
<dbReference type="Proteomes" id="UP000694385">
    <property type="component" value="Unassembled WGS sequence"/>
</dbReference>
<comment type="similarity">
    <text evidence="4">To the propeptide regions of cysteine proteases.</text>
</comment>
<dbReference type="InterPro" id="IPR038765">
    <property type="entry name" value="Papain-like_cys_pep_sf"/>
</dbReference>
<accession>A0A8C5LF25</accession>
<dbReference type="CDD" id="cd02248">
    <property type="entry name" value="Peptidase_C1A"/>
    <property type="match status" value="1"/>
</dbReference>
<dbReference type="InterPro" id="IPR013201">
    <property type="entry name" value="Prot_inhib_I29"/>
</dbReference>
<organism evidence="8 9">
    <name type="scientific">Jaculus jaculus</name>
    <name type="common">Lesser Egyptian jerboa</name>
    <dbReference type="NCBI Taxonomy" id="51337"/>
    <lineage>
        <taxon>Eukaryota</taxon>
        <taxon>Metazoa</taxon>
        <taxon>Chordata</taxon>
        <taxon>Craniata</taxon>
        <taxon>Vertebrata</taxon>
        <taxon>Euteleostomi</taxon>
        <taxon>Mammalia</taxon>
        <taxon>Eutheria</taxon>
        <taxon>Euarchontoglires</taxon>
        <taxon>Glires</taxon>
        <taxon>Rodentia</taxon>
        <taxon>Myomorpha</taxon>
        <taxon>Dipodoidea</taxon>
        <taxon>Dipodidae</taxon>
        <taxon>Dipodinae</taxon>
        <taxon>Jaculus</taxon>
    </lineage>
</organism>
<evidence type="ECO:0000259" key="6">
    <source>
        <dbReference type="SMART" id="SM00645"/>
    </source>
</evidence>
<dbReference type="InterPro" id="IPR000668">
    <property type="entry name" value="Peptidase_C1A_C"/>
</dbReference>
<feature type="domain" description="Peptidase C1A papain C-terminal" evidence="6">
    <location>
        <begin position="113"/>
        <end position="331"/>
    </location>
</feature>
<dbReference type="PRINTS" id="PR00705">
    <property type="entry name" value="PAPAIN"/>
</dbReference>
<dbReference type="GO" id="GO:0008234">
    <property type="term" value="F:cysteine-type peptidase activity"/>
    <property type="evidence" value="ECO:0007669"/>
    <property type="project" value="InterPro"/>
</dbReference>
<dbReference type="PROSITE" id="PS00639">
    <property type="entry name" value="THIOL_PROTEASE_HIS"/>
    <property type="match status" value="1"/>
</dbReference>
<sequence>MSLVLLLTFCLGMTSAAPRPDASLDVQWLQWKIKYEKKYSMSEEEHRRAIWEKNMQIIELHNKEYSEGKHSYTMEMNAFGDLTNTEFMTHMNGFQKQTINKVKLLQKRQTPDLPKSMDWREKGYVTPVKDQGSCNSCWAFSVTGALEGQMFQKTGQLIELSTQNLVDCSQAQGNMGCNGGSIEYAFQYVKDNRGLNTEDSYPYEAQDGPCRHKPENSTANVTGIVMVSPHENALMHAVATVGPISAAVDTAFVSFRFYKEGIYYEPKCSNTSVSHAVLVVGYGYEEEESNNNHYWLIKNSWGKFWGIDGYMKIAKDRDNHCGIATISSYPTV</sequence>
<evidence type="ECO:0000313" key="8">
    <source>
        <dbReference type="Ensembl" id="ENSJJAP00000024253.1"/>
    </source>
</evidence>
<gene>
    <name evidence="8" type="primary">LOC101599069</name>
</gene>
<feature type="domain" description="Cathepsin propeptide inhibitor" evidence="7">
    <location>
        <begin position="28"/>
        <end position="87"/>
    </location>
</feature>
<keyword evidence="2" id="KW-0865">Zymogen</keyword>
<keyword evidence="5" id="KW-0732">Signal</keyword>
<comment type="similarity">
    <text evidence="1">Belongs to the peptidase C1 family.</text>
</comment>
<protein>
    <submittedName>
        <fullName evidence="8">Cathepsin L1-like</fullName>
    </submittedName>
</protein>
<dbReference type="GeneTree" id="ENSGT00940000153321"/>
<dbReference type="InterPro" id="IPR025661">
    <property type="entry name" value="Pept_asp_AS"/>
</dbReference>
<dbReference type="Pfam" id="PF00112">
    <property type="entry name" value="Peptidase_C1"/>
    <property type="match status" value="1"/>
</dbReference>
<keyword evidence="3" id="KW-1015">Disulfide bond</keyword>
<dbReference type="Ensembl" id="ENSJJAT00000030835.1">
    <property type="protein sequence ID" value="ENSJJAP00000024253.1"/>
    <property type="gene ID" value="ENSJJAG00000023768.1"/>
</dbReference>
<reference evidence="8" key="2">
    <citation type="submission" date="2025-09" db="UniProtKB">
        <authorList>
            <consortium name="Ensembl"/>
        </authorList>
    </citation>
    <scope>IDENTIFICATION</scope>
</reference>
<dbReference type="SUPFAM" id="SSF54001">
    <property type="entry name" value="Cysteine proteinases"/>
    <property type="match status" value="1"/>
</dbReference>
<keyword evidence="9" id="KW-1185">Reference proteome</keyword>
<feature type="signal peptide" evidence="5">
    <location>
        <begin position="1"/>
        <end position="16"/>
    </location>
</feature>
<dbReference type="OMA" id="PHENALM"/>
<dbReference type="Gene3D" id="3.90.70.10">
    <property type="entry name" value="Cysteine proteinases"/>
    <property type="match status" value="1"/>
</dbReference>
<dbReference type="GeneID" id="101599069"/>
<dbReference type="GO" id="GO:0006508">
    <property type="term" value="P:proteolysis"/>
    <property type="evidence" value="ECO:0007669"/>
    <property type="project" value="InterPro"/>
</dbReference>
<dbReference type="Pfam" id="PF08246">
    <property type="entry name" value="Inhibitor_I29"/>
    <property type="match status" value="1"/>
</dbReference>
<evidence type="ECO:0000256" key="3">
    <source>
        <dbReference type="ARBA" id="ARBA00023157"/>
    </source>
</evidence>
<evidence type="ECO:0000256" key="1">
    <source>
        <dbReference type="ARBA" id="ARBA00008455"/>
    </source>
</evidence>
<dbReference type="PROSITE" id="PS00640">
    <property type="entry name" value="THIOL_PROTEASE_ASN"/>
    <property type="match status" value="1"/>
</dbReference>